<name>A0A2Y9AND1_9RHOB</name>
<dbReference type="InterPro" id="IPR016181">
    <property type="entry name" value="Acyl_CoA_acyltransferase"/>
</dbReference>
<dbReference type="PROSITE" id="PS51186">
    <property type="entry name" value="GNAT"/>
    <property type="match status" value="1"/>
</dbReference>
<dbReference type="PANTHER" id="PTHR43792:SF8">
    <property type="entry name" value="[RIBOSOMAL PROTEIN US5]-ALANINE N-ACETYLTRANSFERASE"/>
    <property type="match status" value="1"/>
</dbReference>
<dbReference type="InterPro" id="IPR051531">
    <property type="entry name" value="N-acetyltransferase"/>
</dbReference>
<keyword evidence="8" id="KW-1185">Reference proteome</keyword>
<keyword evidence="2" id="KW-0012">Acyltransferase</keyword>
<dbReference type="InterPro" id="IPR000182">
    <property type="entry name" value="GNAT_dom"/>
</dbReference>
<proteinExistence type="inferred from homology"/>
<dbReference type="Proteomes" id="UP000245839">
    <property type="component" value="Unassembled WGS sequence"/>
</dbReference>
<evidence type="ECO:0000313" key="9">
    <source>
        <dbReference type="Proteomes" id="UP000251571"/>
    </source>
</evidence>
<dbReference type="RefSeq" id="WP_109564458.1">
    <property type="nucleotide sequence ID" value="NZ_QGDJ01000004.1"/>
</dbReference>
<dbReference type="OrthoDB" id="9804153at2"/>
<dbReference type="Gene3D" id="3.40.630.30">
    <property type="match status" value="1"/>
</dbReference>
<evidence type="ECO:0000259" key="5">
    <source>
        <dbReference type="PROSITE" id="PS51186"/>
    </source>
</evidence>
<comment type="similarity">
    <text evidence="3">Belongs to the acetyltransferase family. RimJ subfamily.</text>
</comment>
<evidence type="ECO:0000313" key="7">
    <source>
        <dbReference type="EMBL" id="SSA46034.1"/>
    </source>
</evidence>
<dbReference type="Proteomes" id="UP000251571">
    <property type="component" value="Unassembled WGS sequence"/>
</dbReference>
<evidence type="ECO:0000313" key="6">
    <source>
        <dbReference type="EMBL" id="PWJ19372.1"/>
    </source>
</evidence>
<protein>
    <submittedName>
        <fullName evidence="7">Protein N-acetyltransferase, RimJ/RimL family</fullName>
    </submittedName>
    <submittedName>
        <fullName evidence="6">RimJ/RimL family protein N-acetyltransferase</fullName>
    </submittedName>
</protein>
<evidence type="ECO:0000256" key="1">
    <source>
        <dbReference type="ARBA" id="ARBA00022679"/>
    </source>
</evidence>
<evidence type="ECO:0000313" key="8">
    <source>
        <dbReference type="Proteomes" id="UP000245839"/>
    </source>
</evidence>
<feature type="region of interest" description="Disordered" evidence="4">
    <location>
        <begin position="1"/>
        <end position="22"/>
    </location>
</feature>
<reference evidence="6 8" key="3">
    <citation type="submission" date="2018-03" db="EMBL/GenBank/DDBJ databases">
        <title>Genomic Encyclopedia of Archaeal and Bacterial Type Strains, Phase II (KMG-II): from individual species to whole genera.</title>
        <authorList>
            <person name="Goeker M."/>
        </authorList>
    </citation>
    <scope>NUCLEOTIDE SEQUENCE [LARGE SCALE GENOMIC DNA]</scope>
    <source>
        <strain evidence="6 8">DSM 25227</strain>
    </source>
</reference>
<evidence type="ECO:0000256" key="2">
    <source>
        <dbReference type="ARBA" id="ARBA00023315"/>
    </source>
</evidence>
<dbReference type="GO" id="GO:0016747">
    <property type="term" value="F:acyltransferase activity, transferring groups other than amino-acyl groups"/>
    <property type="evidence" value="ECO:0007669"/>
    <property type="project" value="InterPro"/>
</dbReference>
<feature type="domain" description="N-acetyltransferase" evidence="5">
    <location>
        <begin position="39"/>
        <end position="184"/>
    </location>
</feature>
<dbReference type="Pfam" id="PF13302">
    <property type="entry name" value="Acetyltransf_3"/>
    <property type="match status" value="1"/>
</dbReference>
<dbReference type="PANTHER" id="PTHR43792">
    <property type="entry name" value="GNAT FAMILY, PUTATIVE (AFU_ORTHOLOGUE AFUA_3G00765)-RELATED-RELATED"/>
    <property type="match status" value="1"/>
</dbReference>
<reference evidence="7" key="1">
    <citation type="submission" date="2016-10" db="EMBL/GenBank/DDBJ databases">
        <authorList>
            <person name="Cai Z."/>
        </authorList>
    </citation>
    <scope>NUCLEOTIDE SEQUENCE [LARGE SCALE GENOMIC DNA]</scope>
    <source>
        <strain evidence="7">DSM 25227</strain>
    </source>
</reference>
<accession>A0A2Y9AND1</accession>
<dbReference type="EMBL" id="QGDJ01000004">
    <property type="protein sequence ID" value="PWJ19372.1"/>
    <property type="molecule type" value="Genomic_DNA"/>
</dbReference>
<dbReference type="EMBL" id="UETC01000004">
    <property type="protein sequence ID" value="SSA46034.1"/>
    <property type="molecule type" value="Genomic_DNA"/>
</dbReference>
<keyword evidence="1 7" id="KW-0808">Transferase</keyword>
<gene>
    <name evidence="6" type="ORF">BCF38_104309</name>
    <name evidence="7" type="ORF">SAMN05421539_104309</name>
</gene>
<organism evidence="7 9">
    <name type="scientific">Jannaschia seohaensis</name>
    <dbReference type="NCBI Taxonomy" id="475081"/>
    <lineage>
        <taxon>Bacteria</taxon>
        <taxon>Pseudomonadati</taxon>
        <taxon>Pseudomonadota</taxon>
        <taxon>Alphaproteobacteria</taxon>
        <taxon>Rhodobacterales</taxon>
        <taxon>Roseobacteraceae</taxon>
        <taxon>Jannaschia</taxon>
    </lineage>
</organism>
<evidence type="ECO:0000256" key="3">
    <source>
        <dbReference type="ARBA" id="ARBA00038502"/>
    </source>
</evidence>
<dbReference type="AlphaFoldDB" id="A0A2Y9AND1"/>
<dbReference type="SUPFAM" id="SSF55729">
    <property type="entry name" value="Acyl-CoA N-acyltransferases (Nat)"/>
    <property type="match status" value="1"/>
</dbReference>
<sequence>MTPQTAPVRLDPAAPRPQESVRTDRLSLRPVRRSDQGLIELYAGRREVAEMTTAIPHPLPPGSTDAFVTRCLSGESNETVWVMDASEAGLGELVGVISLTQMDRAQAEIGYWVAPVVWNTGLATEALRALMQANPLGNSHIFGTVFQDNPASARVLTNAGFDYIGEAEAFCVARGAIVPQWTYIRHMA</sequence>
<reference evidence="9" key="2">
    <citation type="submission" date="2016-10" db="EMBL/GenBank/DDBJ databases">
        <authorList>
            <person name="Varghese N."/>
            <person name="Submissions S."/>
        </authorList>
    </citation>
    <scope>NUCLEOTIDE SEQUENCE [LARGE SCALE GENOMIC DNA]</scope>
    <source>
        <strain evidence="9">DSM 25227</strain>
    </source>
</reference>
<evidence type="ECO:0000256" key="4">
    <source>
        <dbReference type="SAM" id="MobiDB-lite"/>
    </source>
</evidence>